<keyword evidence="1" id="KW-0812">Transmembrane</keyword>
<gene>
    <name evidence="2" type="ORF">C4D60_Mb04t31790</name>
</gene>
<evidence type="ECO:0000313" key="3">
    <source>
        <dbReference type="Proteomes" id="UP000317650"/>
    </source>
</evidence>
<keyword evidence="3" id="KW-1185">Reference proteome</keyword>
<evidence type="ECO:0000313" key="2">
    <source>
        <dbReference type="EMBL" id="THU74288.1"/>
    </source>
</evidence>
<protein>
    <submittedName>
        <fullName evidence="2">Uncharacterized protein</fullName>
    </submittedName>
</protein>
<dbReference type="PANTHER" id="PTHR38396">
    <property type="entry name" value="TRANSMEMBRANE PROTEIN"/>
    <property type="match status" value="1"/>
</dbReference>
<organism evidence="2 3">
    <name type="scientific">Musa balbisiana</name>
    <name type="common">Banana</name>
    <dbReference type="NCBI Taxonomy" id="52838"/>
    <lineage>
        <taxon>Eukaryota</taxon>
        <taxon>Viridiplantae</taxon>
        <taxon>Streptophyta</taxon>
        <taxon>Embryophyta</taxon>
        <taxon>Tracheophyta</taxon>
        <taxon>Spermatophyta</taxon>
        <taxon>Magnoliopsida</taxon>
        <taxon>Liliopsida</taxon>
        <taxon>Zingiberales</taxon>
        <taxon>Musaceae</taxon>
        <taxon>Musa</taxon>
    </lineage>
</organism>
<dbReference type="Proteomes" id="UP000317650">
    <property type="component" value="Chromosome 4"/>
</dbReference>
<comment type="caution">
    <text evidence="2">The sequence shown here is derived from an EMBL/GenBank/DDBJ whole genome shotgun (WGS) entry which is preliminary data.</text>
</comment>
<dbReference type="PANTHER" id="PTHR38396:SF1">
    <property type="entry name" value="TRANSMEMBRANE PROTEIN"/>
    <property type="match status" value="1"/>
</dbReference>
<name>A0A4S8KGP7_MUSBA</name>
<accession>A0A4S8KGP7</accession>
<feature type="transmembrane region" description="Helical" evidence="1">
    <location>
        <begin position="6"/>
        <end position="26"/>
    </location>
</feature>
<keyword evidence="1" id="KW-1133">Transmembrane helix</keyword>
<dbReference type="AlphaFoldDB" id="A0A4S8KGP7"/>
<sequence length="96" mass="10311">MPPRGYALVIFFWALLTVITPTLIFLSASGKQSHHTTGEAIYDPKINRRMMVGIIENGPSKNIISRTAAQAPTLAPAPAPALVTGNDRLANRTSIV</sequence>
<keyword evidence="1" id="KW-0472">Membrane</keyword>
<proteinExistence type="predicted"/>
<reference evidence="2 3" key="1">
    <citation type="journal article" date="2019" name="Nat. Plants">
        <title>Genome sequencing of Musa balbisiana reveals subgenome evolution and function divergence in polyploid bananas.</title>
        <authorList>
            <person name="Yao X."/>
        </authorList>
    </citation>
    <scope>NUCLEOTIDE SEQUENCE [LARGE SCALE GENOMIC DNA]</scope>
    <source>
        <strain evidence="3">cv. DH-PKW</strain>
        <tissue evidence="2">Leaves</tissue>
    </source>
</reference>
<dbReference type="EMBL" id="PYDT01000001">
    <property type="protein sequence ID" value="THU74288.1"/>
    <property type="molecule type" value="Genomic_DNA"/>
</dbReference>
<evidence type="ECO:0000256" key="1">
    <source>
        <dbReference type="SAM" id="Phobius"/>
    </source>
</evidence>